<comment type="caution">
    <text evidence="7">The sequence shown here is derived from an EMBL/GenBank/DDBJ whole genome shotgun (WGS) entry which is preliminary data.</text>
</comment>
<feature type="repeat" description="TPR" evidence="3">
    <location>
        <begin position="2522"/>
        <end position="2555"/>
    </location>
</feature>
<feature type="compositionally biased region" description="Polar residues" evidence="5">
    <location>
        <begin position="489"/>
        <end position="498"/>
    </location>
</feature>
<feature type="region of interest" description="Disordered" evidence="5">
    <location>
        <begin position="476"/>
        <end position="513"/>
    </location>
</feature>
<dbReference type="InterPro" id="IPR011990">
    <property type="entry name" value="TPR-like_helical_dom_sf"/>
</dbReference>
<keyword evidence="4" id="KW-0175">Coiled coil</keyword>
<feature type="repeat" description="TPR" evidence="3">
    <location>
        <begin position="1967"/>
        <end position="2000"/>
    </location>
</feature>
<keyword evidence="6" id="KW-0472">Membrane</keyword>
<keyword evidence="2 3" id="KW-0802">TPR repeat</keyword>
<evidence type="ECO:0000256" key="4">
    <source>
        <dbReference type="SAM" id="Coils"/>
    </source>
</evidence>
<feature type="repeat" description="TPR" evidence="3">
    <location>
        <begin position="2193"/>
        <end position="2226"/>
    </location>
</feature>
<feature type="repeat" description="TPR" evidence="3">
    <location>
        <begin position="2034"/>
        <end position="2067"/>
    </location>
</feature>
<dbReference type="SUPFAM" id="SSF48452">
    <property type="entry name" value="TPR-like"/>
    <property type="match status" value="6"/>
</dbReference>
<evidence type="ECO:0000256" key="1">
    <source>
        <dbReference type="ARBA" id="ARBA00022737"/>
    </source>
</evidence>
<dbReference type="Pfam" id="PF13432">
    <property type="entry name" value="TPR_16"/>
    <property type="match status" value="2"/>
</dbReference>
<feature type="repeat" description="TPR" evidence="3">
    <location>
        <begin position="2556"/>
        <end position="2589"/>
    </location>
</feature>
<keyword evidence="1" id="KW-0677">Repeat</keyword>
<dbReference type="SMART" id="SM00028">
    <property type="entry name" value="TPR"/>
    <property type="match status" value="18"/>
</dbReference>
<evidence type="ECO:0000256" key="6">
    <source>
        <dbReference type="SAM" id="Phobius"/>
    </source>
</evidence>
<dbReference type="Pfam" id="PF14559">
    <property type="entry name" value="TPR_19"/>
    <property type="match status" value="1"/>
</dbReference>
<feature type="coiled-coil region" evidence="4">
    <location>
        <begin position="322"/>
        <end position="349"/>
    </location>
</feature>
<feature type="coiled-coil region" evidence="4">
    <location>
        <begin position="37"/>
        <end position="64"/>
    </location>
</feature>
<accession>A0A6G0SL51</accession>
<feature type="region of interest" description="Disordered" evidence="5">
    <location>
        <begin position="1307"/>
        <end position="1338"/>
    </location>
</feature>
<reference evidence="7 8" key="1">
    <citation type="submission" date="2018-09" db="EMBL/GenBank/DDBJ databases">
        <title>Genomic investigation of the strawberry pathogen Phytophthora fragariae indicates pathogenicity is determined by transcriptional variation in three key races.</title>
        <authorList>
            <person name="Adams T.M."/>
            <person name="Armitage A.D."/>
            <person name="Sobczyk M.K."/>
            <person name="Bates H.J."/>
            <person name="Dunwell J.M."/>
            <person name="Nellist C.F."/>
            <person name="Harrison R.J."/>
        </authorList>
    </citation>
    <scope>NUCLEOTIDE SEQUENCE [LARGE SCALE GENOMIC DNA]</scope>
    <source>
        <strain evidence="7 8">NOV-77</strain>
    </source>
</reference>
<evidence type="ECO:0000313" key="7">
    <source>
        <dbReference type="EMBL" id="KAE9361028.1"/>
    </source>
</evidence>
<keyword evidence="6" id="KW-0812">Transmembrane</keyword>
<evidence type="ECO:0000256" key="5">
    <source>
        <dbReference type="SAM" id="MobiDB-lite"/>
    </source>
</evidence>
<dbReference type="PANTHER" id="PTHR44858">
    <property type="entry name" value="TETRATRICOPEPTIDE REPEAT PROTEIN 6"/>
    <property type="match status" value="1"/>
</dbReference>
<dbReference type="InterPro" id="IPR019734">
    <property type="entry name" value="TPR_rpt"/>
</dbReference>
<feature type="repeat" description="TPR" evidence="3">
    <location>
        <begin position="1871"/>
        <end position="1904"/>
    </location>
</feature>
<sequence length="2693" mass="297891">MKASSAEHHLLISPLHSQYEEELDRIRTEGDLTLIKVQTERKKLVELETKLAQAHKQLRERKKAAKQGENGVFADATKAKGLFNAVVMSSIKEPAKQQLPTIPQEQDANTKRVSLAAATATFSAVASGRVLQTEERLKVAVAERNVELQNLRRAIDETRRKRLDALAAEKDMLKEIQEDEEDMKAAQAEIAELKQQGAELKSEVTATEQQFDTEKQAFRLERQRLLLEVEEIVKVEKQGALEQPAPVSHKYSMFHNNIVHRRKHARSCKWKKVNLEQKIVSFEQKKRVLDRIVEETNVKNLSEFIQKYNDQERTKADVFARIEAQTLANAALNESIAQLSQDIARLSGAEESDATDCGEKSSAELQRLLDADTVHIKRWVKDADIFAEAVKCLRDPIYDIYKEFFPNERNEDVFDSNATRDSGMMRRIGAIEERIMQFIMAKILEETETSATPNISDTLRRLRQYQGRREQRDLSNLPLSKLCGVEPPSTIQGDSNAQRPKEGDEDEEDNDDPAKDVAVVHSDVFRHNLNSPARKRQVEVEVATWMAWTTPPPAAAAPAPMTANNALFLILLGMFLMATLLPVLVATLLRLLALASAVVLAAAVTNPPDQSFAQWISQQKEAAELVPDASLGVSKWLSAVYHTAKALVRNEPLVWRLHNALVFSVVFVPSRERYALGVFGTWRWADESPDFVKALCRASWVVKVSRGGTISSIDKYVMGGVTQGDDGSVRRRRAAGARDCSGVTEVETESHRQIRAKALQCKVRKDWKNAATLFLEAAKATGALVTRANYELEAAWCTLEEVETYPKTQSELARTIRNVCEELASAGYFDEASRGLSELALRLKRRFPAECKTAEMAKEVAELYVQAKNVAEAGGSVHAAAENGLWAARMYADAGLWASAEGCFEAVGDIRRANTQHDLANEAYGNAVLCRLGQLDIAGAEHMLNRFAEHMGETHRPSDMDFFLSSLLKACNKWSPQILEMASKRYDSSHRLTPWQRKCLANLQEKMDNADLRYVSVRAYNPSNFHEAVNPSSIIKAVNSSNVINLDVHPKPGAFAFSDPANSQVSGASIGGATLDSHQPLSEPVPGTPLIRLHPLSPPSSAHGNPDEQSDQGTYPPSRSADSNSLSSAFEIPIVEEAFEIEARPAKPEPTDDTLATPIVIRKAGDKQPGVFTQHVLRGVILRKYLHVSNIARKLRETEQHVLRVSAMAPSGAGSSFGKPSIPSIATTGSGRLRKSSLERVIDSVTEDAAGATGRPTTILHRLASVDKAITQTAHRMRLMSSASIPALTAQNLGKGASLRTIGEGKQLAAPAQLPVAPPKEKSQRRRPSDMSGISEDEVGAIPVRAKLDPTSAHMMRICRHVIAKRAMKAFLRQEMSVITQTEVVLRDDAALQRRPGSSISISRGSDRPSSRSAAIDNRIPIKSMASDLVESLAGYLKEGDQHMTVDELFLKALLAEAEKDWKRAILLASACVVIDREFILAALLRGRCCRRLGLWTQAIKDLSHALLLRPEDQRLFLLRACLHSKIDDADNALADVNRALVLHPQYTEALLLRAEIFHRGHSVGAALQDLTSVLALDRSCWRAYYDRATLRLRAIEGEEQYLAYHSEHLRYEELLAAIIQDYVNALHKGCTLVEVVETVGDLTVRLLEFTGDATVLRQVIQNLTRLLHLLVLDPSGGLGKPRTPKTPSNSSGLGGASASGTGDYRSLSTGDRELLVAAIHAQRGRLYVLSKDKVNAMEDFDHAVVMEYHYPVAHFYRGAFATLLLSKDATGAGKDAETAAAHHANNMQHLSRCLSLDPTIAGAYTVRGALHLRDLRFNNALQDFKAAVATDPTLSEVWLQIALVYLNNYHDCEEAVKACTSALANDASLSRAIYLRGEAYTRQGNMTAALQDYTRLTRSHPTDRWAHLLRGRLLLKLKMARPALYSFICFVEQVMKDPPPSRQGARTPADTKGGTDAGSKAKADSKGALLLCGRAYQLLSRFQSAVHAFEQAVEESPTSENLVLLSESLHSLGDTENSLRVSDKVVNTDPSSFRGYARRAQLLVSVGQLANAMAEYDRAIALAPKEGRVYYERGVVQMQLYMRWRVAFQLNFASNMADAAQNMTRSQFAPQLTGREVEKDLGVDAMKDEALVHKMMKQFFVGSITDLSRCIRLEPLLADAYVDRAELNALGEEYDRAFRDLETATERQPKYARAHVSLGVLKCQFAAYAAAIEDFDKAIKLEAAATAETRAYAFFNRGVAYQKLELWSQAERSYSQCISLFGRGRDVAAHRNRAIVRCHLGSFDSALEDLEEVQQSAPDDDELHGALGFALLQLNRYEDAAKHFAAYGRLGRDTYVDSGNAYFNLATKSETHLEQTQHAAYLERARRFYLRAARLQPSNVDVRLNLVNCLRKENSLRAAITQCDVISRDQPLNHSCLESKALALFLLPGHGMDAVACMDAAVRTCVASSANLENIFYAFSSGTIHRNALERKTIRRRGTVLAPTSPTESSNVTSAAATLLAQMETPAPKVHLTGSHEQTLALYILNRGIMLEKMGNLARARQDYSDALHFDPLSVHVHVCLGTLRLREGNFEQGAAEFQRALELDPSSGVAHLNLGVVCLSRNELPAALVHFDAAISLLPRCSYAYANKAVALARSGDMHGAELYFKKAIDELPSRKEFYLARGKIVALQKRLHDAMVDFSTALFLGYDGKL</sequence>
<feature type="region of interest" description="Disordered" evidence="5">
    <location>
        <begin position="1068"/>
        <end position="1125"/>
    </location>
</feature>
<feature type="repeat" description="TPR" evidence="3">
    <location>
        <begin position="1802"/>
        <end position="1835"/>
    </location>
</feature>
<feature type="region of interest" description="Disordered" evidence="5">
    <location>
        <begin position="1939"/>
        <end position="1962"/>
    </location>
</feature>
<gene>
    <name evidence="7" type="ORF">PF008_g1444</name>
</gene>
<evidence type="ECO:0000256" key="2">
    <source>
        <dbReference type="ARBA" id="ARBA00022803"/>
    </source>
</evidence>
<name>A0A6G0SL51_9STRA</name>
<dbReference type="EMBL" id="QXFY01000035">
    <property type="protein sequence ID" value="KAE9361028.1"/>
    <property type="molecule type" value="Genomic_DNA"/>
</dbReference>
<organism evidence="7 8">
    <name type="scientific">Phytophthora fragariae</name>
    <dbReference type="NCBI Taxonomy" id="53985"/>
    <lineage>
        <taxon>Eukaryota</taxon>
        <taxon>Sar</taxon>
        <taxon>Stramenopiles</taxon>
        <taxon>Oomycota</taxon>
        <taxon>Peronosporomycetes</taxon>
        <taxon>Peronosporales</taxon>
        <taxon>Peronosporaceae</taxon>
        <taxon>Phytophthora</taxon>
    </lineage>
</organism>
<evidence type="ECO:0000256" key="3">
    <source>
        <dbReference type="PROSITE-ProRule" id="PRU00339"/>
    </source>
</evidence>
<dbReference type="Gene3D" id="1.25.40.10">
    <property type="entry name" value="Tetratricopeptide repeat domain"/>
    <property type="match status" value="10"/>
</dbReference>
<feature type="coiled-coil region" evidence="4">
    <location>
        <begin position="141"/>
        <end position="210"/>
    </location>
</feature>
<dbReference type="Pfam" id="PF13181">
    <property type="entry name" value="TPR_8"/>
    <property type="match status" value="1"/>
</dbReference>
<protein>
    <submittedName>
        <fullName evidence="7">Uncharacterized protein</fullName>
    </submittedName>
</protein>
<feature type="transmembrane region" description="Helical" evidence="6">
    <location>
        <begin position="566"/>
        <end position="584"/>
    </location>
</feature>
<dbReference type="Proteomes" id="UP000486351">
    <property type="component" value="Unassembled WGS sequence"/>
</dbReference>
<feature type="region of interest" description="Disordered" evidence="5">
    <location>
        <begin position="1679"/>
        <end position="1705"/>
    </location>
</feature>
<evidence type="ECO:0000313" key="8">
    <source>
        <dbReference type="Proteomes" id="UP000486351"/>
    </source>
</evidence>
<proteinExistence type="predicted"/>
<keyword evidence="6" id="KW-1133">Transmembrane helix</keyword>
<dbReference type="PROSITE" id="PS50005">
    <property type="entry name" value="TPR"/>
    <property type="match status" value="7"/>
</dbReference>
<dbReference type="PANTHER" id="PTHR44858:SF1">
    <property type="entry name" value="UDP-N-ACETYLGLUCOSAMINE--PEPTIDE N-ACETYLGLUCOSAMINYLTRANSFERASE SPINDLY-RELATED"/>
    <property type="match status" value="1"/>
</dbReference>
<dbReference type="InterPro" id="IPR050498">
    <property type="entry name" value="Ycf3"/>
</dbReference>